<proteinExistence type="inferred from homology"/>
<evidence type="ECO:0000313" key="7">
    <source>
        <dbReference type="EMBL" id="CAF1081721.1"/>
    </source>
</evidence>
<name>A0A814MRF4_9BILA</name>
<dbReference type="InterPro" id="IPR019313">
    <property type="entry name" value="Mediator_Med17"/>
</dbReference>
<evidence type="ECO:0000313" key="11">
    <source>
        <dbReference type="Proteomes" id="UP000663877"/>
    </source>
</evidence>
<protein>
    <recommendedName>
        <fullName evidence="6">Mediator of RNA polymerase II transcription subunit 17</fullName>
    </recommendedName>
    <alternativeName>
        <fullName evidence="6">Mediator complex subunit 17</fullName>
    </alternativeName>
</protein>
<keyword evidence="10" id="KW-1185">Reference proteome</keyword>
<comment type="subcellular location">
    <subcellularLocation>
        <location evidence="1 6">Nucleus</location>
    </subcellularLocation>
</comment>
<dbReference type="PANTHER" id="PTHR13114:SF7">
    <property type="entry name" value="MEDIATOR OF RNA POLYMERASE II TRANSCRIPTION SUBUNIT 17"/>
    <property type="match status" value="1"/>
</dbReference>
<comment type="function">
    <text evidence="6">Component of the Mediator complex, a coactivator involved in the regulated transcription of nearly all RNA polymerase II-dependent genes. Mediator functions as a bridge to convey information from gene-specific regulatory proteins to the basal RNA polymerase II transcription machinery. Mediator is recruited to promoters by direct interactions with regulatory proteins and serves as a scaffold for the assembly of a functional preinitiation complex with RNA polymerase II and the general transcription factors.</text>
</comment>
<dbReference type="GO" id="GO:0003712">
    <property type="term" value="F:transcription coregulator activity"/>
    <property type="evidence" value="ECO:0007669"/>
    <property type="project" value="InterPro"/>
</dbReference>
<comment type="caution">
    <text evidence="7">The sequence shown here is derived from an EMBL/GenBank/DDBJ whole genome shotgun (WGS) entry which is preliminary data.</text>
</comment>
<evidence type="ECO:0000256" key="6">
    <source>
        <dbReference type="RuleBase" id="RU364140"/>
    </source>
</evidence>
<evidence type="ECO:0000256" key="1">
    <source>
        <dbReference type="ARBA" id="ARBA00004123"/>
    </source>
</evidence>
<evidence type="ECO:0000313" key="9">
    <source>
        <dbReference type="EMBL" id="CAF1441828.1"/>
    </source>
</evidence>
<dbReference type="OrthoDB" id="10058398at2759"/>
<dbReference type="Proteomes" id="UP000663832">
    <property type="component" value="Unassembled WGS sequence"/>
</dbReference>
<evidence type="ECO:0000313" key="10">
    <source>
        <dbReference type="Proteomes" id="UP000663832"/>
    </source>
</evidence>
<keyword evidence="5 6" id="KW-0539">Nucleus</keyword>
<dbReference type="PANTHER" id="PTHR13114">
    <property type="entry name" value="MEDIATOR OF RNA POLYMERASE II TRANSCRIPTION SUBUNIT 17"/>
    <property type="match status" value="1"/>
</dbReference>
<dbReference type="AlphaFoldDB" id="A0A814MRF4"/>
<keyword evidence="6" id="KW-0010">Activator</keyword>
<evidence type="ECO:0000256" key="5">
    <source>
        <dbReference type="ARBA" id="ARBA00023242"/>
    </source>
</evidence>
<evidence type="ECO:0000256" key="4">
    <source>
        <dbReference type="ARBA" id="ARBA00023163"/>
    </source>
</evidence>
<gene>
    <name evidence="6" type="primary">MED17</name>
    <name evidence="7" type="ORF">BJG266_LOCUS20299</name>
    <name evidence="8" type="ORF">QVE165_LOCUS39530</name>
    <name evidence="9" type="ORF">QVE165_LOCUS39678</name>
</gene>
<evidence type="ECO:0000256" key="2">
    <source>
        <dbReference type="ARBA" id="ARBA00005635"/>
    </source>
</evidence>
<keyword evidence="4 6" id="KW-0804">Transcription</keyword>
<dbReference type="Proteomes" id="UP000663877">
    <property type="component" value="Unassembled WGS sequence"/>
</dbReference>
<reference evidence="7" key="1">
    <citation type="submission" date="2021-02" db="EMBL/GenBank/DDBJ databases">
        <authorList>
            <person name="Nowell W R."/>
        </authorList>
    </citation>
    <scope>NUCLEOTIDE SEQUENCE</scope>
</reference>
<organism evidence="7 11">
    <name type="scientific">Adineta steineri</name>
    <dbReference type="NCBI Taxonomy" id="433720"/>
    <lineage>
        <taxon>Eukaryota</taxon>
        <taxon>Metazoa</taxon>
        <taxon>Spiralia</taxon>
        <taxon>Gnathifera</taxon>
        <taxon>Rotifera</taxon>
        <taxon>Eurotatoria</taxon>
        <taxon>Bdelloidea</taxon>
        <taxon>Adinetida</taxon>
        <taxon>Adinetidae</taxon>
        <taxon>Adineta</taxon>
    </lineage>
</organism>
<dbReference type="GO" id="GO:0006357">
    <property type="term" value="P:regulation of transcription by RNA polymerase II"/>
    <property type="evidence" value="ECO:0007669"/>
    <property type="project" value="InterPro"/>
</dbReference>
<keyword evidence="3 6" id="KW-0805">Transcription regulation</keyword>
<dbReference type="EMBL" id="CAJNOI010000114">
    <property type="protein sequence ID" value="CAF1081721.1"/>
    <property type="molecule type" value="Genomic_DNA"/>
</dbReference>
<evidence type="ECO:0000256" key="3">
    <source>
        <dbReference type="ARBA" id="ARBA00023015"/>
    </source>
</evidence>
<dbReference type="GO" id="GO:0016592">
    <property type="term" value="C:mediator complex"/>
    <property type="evidence" value="ECO:0007669"/>
    <property type="project" value="InterPro"/>
</dbReference>
<evidence type="ECO:0000313" key="8">
    <source>
        <dbReference type="EMBL" id="CAF1439695.1"/>
    </source>
</evidence>
<comment type="subunit">
    <text evidence="6">Component of the Mediator complex.</text>
</comment>
<dbReference type="EMBL" id="CAJNOM010000444">
    <property type="protein sequence ID" value="CAF1441828.1"/>
    <property type="molecule type" value="Genomic_DNA"/>
</dbReference>
<dbReference type="Pfam" id="PF10156">
    <property type="entry name" value="Med17"/>
    <property type="match status" value="1"/>
</dbReference>
<dbReference type="EMBL" id="CAJNOM010000440">
    <property type="protein sequence ID" value="CAF1439695.1"/>
    <property type="molecule type" value="Genomic_DNA"/>
</dbReference>
<sequence>MAEPLSTNVTIEPCLESSVYEYSLDGEKIKSTQSMSDHFTKILSRMELNDLRSEDSIDTPTEDERRIVNGGKNTFGAFFEQMRQAYIEVCALHDILSLVSSRRYFNLSANVADMEETLNSGNSRQQRELLVRQSQDMIQKSWASKRTSARQAADVLLSSYQRFMQIINTTSGNAENFHVQLSNLRQRWKIRKQNNTNRYLGDLSFRSAGSFYPFKMQFEVTKADSHKRTQNNSIEVIIPEELQVRVILKIVIETKDRQILLRTYSTMMANDTIINSQDNSYDSILENAQRTVFLKELFSQLCREASDITNIIQPTVMRNSIKCWILSDVMMTISLLRASEFDPTIDGESTHSGAHIGLLEYSLCALLRQQFLRNFHYSQLKPSTLMLGVPALRRVAGVSAFNYNQLKSISENKSILQTIIELSQHQVVRARILDLLNNLSANSDINMIVNVSAFSSTTSTYGRIHLISPGYDMLCRWSYMFQIEECQVKIQYKSHLIEFQHHIEEVQRFFINQIAYFKFTVACTLAKIFGWSLVGSSMAPTVGRLTEIQFSAQLNHTQISTSIGIRIGDDLQLQVAIRKRRDHNDDTVMDDDSTDRTGGSRGVKYDPIDLDNYCGISTLQKFEMFIASLLHEEKQR</sequence>
<comment type="similarity">
    <text evidence="2 6">Belongs to the Mediator complex subunit 17 family.</text>
</comment>
<dbReference type="GO" id="GO:0070847">
    <property type="term" value="C:core mediator complex"/>
    <property type="evidence" value="ECO:0007669"/>
    <property type="project" value="TreeGrafter"/>
</dbReference>
<accession>A0A814MRF4</accession>